<sequence length="113" mass="12664">MCHFPHSNMPHFGLHCRQKDCKTLDILRVFSNLRVAAILMSVQSALAGRTQSSQVGPGNFLFIGCLIRVGRGGVPQNCLEIFGIPQEPWITNDWARIGARYFPPSRHSLSKMK</sequence>
<proteinExistence type="evidence at transcript level"/>
<accession>A0A0K8RIL5</accession>
<protein>
    <submittedName>
        <fullName evidence="1">Uncharacterized protein</fullName>
    </submittedName>
</protein>
<dbReference type="EMBL" id="GADI01002816">
    <property type="protein sequence ID" value="JAA70992.1"/>
    <property type="molecule type" value="mRNA"/>
</dbReference>
<dbReference type="AlphaFoldDB" id="A0A0K8RIL5"/>
<evidence type="ECO:0000313" key="1">
    <source>
        <dbReference type="EMBL" id="JAA70992.1"/>
    </source>
</evidence>
<organism evidence="1">
    <name type="scientific">Ixodes ricinus</name>
    <name type="common">Common tick</name>
    <name type="synonym">Acarus ricinus</name>
    <dbReference type="NCBI Taxonomy" id="34613"/>
    <lineage>
        <taxon>Eukaryota</taxon>
        <taxon>Metazoa</taxon>
        <taxon>Ecdysozoa</taxon>
        <taxon>Arthropoda</taxon>
        <taxon>Chelicerata</taxon>
        <taxon>Arachnida</taxon>
        <taxon>Acari</taxon>
        <taxon>Parasitiformes</taxon>
        <taxon>Ixodida</taxon>
        <taxon>Ixodoidea</taxon>
        <taxon>Ixodidae</taxon>
        <taxon>Ixodinae</taxon>
        <taxon>Ixodes</taxon>
    </lineage>
</organism>
<name>A0A0K8RIL5_IXORI</name>
<reference evidence="1" key="1">
    <citation type="submission" date="2012-12" db="EMBL/GenBank/DDBJ databases">
        <title>Identification and characterization of a phenylalanine ammonia-lyase gene family in Isatis indigotica Fort.</title>
        <authorList>
            <person name="Liu Q."/>
            <person name="Chen J."/>
            <person name="Zhou X."/>
            <person name="Di P."/>
            <person name="Xiao Y."/>
            <person name="Xuan H."/>
            <person name="Zhang L."/>
            <person name="Chen W."/>
        </authorList>
    </citation>
    <scope>NUCLEOTIDE SEQUENCE</scope>
    <source>
        <tissue evidence="1">Salivary gland</tissue>
    </source>
</reference>